<dbReference type="Pfam" id="PF01915">
    <property type="entry name" value="Glyco_hydro_3_C"/>
    <property type="match status" value="1"/>
</dbReference>
<dbReference type="PROSITE" id="PS00775">
    <property type="entry name" value="GLYCOSYL_HYDROL_F3"/>
    <property type="match status" value="1"/>
</dbReference>
<dbReference type="Proteomes" id="UP000233731">
    <property type="component" value="Unassembled WGS sequence"/>
</dbReference>
<name>A0A2N3RBR6_9BIFI</name>
<dbReference type="EMBL" id="PCHJ01000012">
    <property type="protein sequence ID" value="PKV09935.1"/>
    <property type="molecule type" value="Genomic_DNA"/>
</dbReference>
<dbReference type="Gene3D" id="2.60.40.10">
    <property type="entry name" value="Immunoglobulins"/>
    <property type="match status" value="1"/>
</dbReference>
<sequence>MAFDSEQVDKEDASVDRKVLRGPWNNPKIAVEKRVESLLEVMNLHEKVSQLTSIWIGATTEGQEVAPQQNEMMNYVDFNRAVDGGIGQVTRPYGTAPVSAKKGARRLSHIQREIVKSNRFGIPAFVHEECLSGFTAYGATTYPIPLSWGASFNPELIENMAKAIGSTMHELGVHQGLSPLMDVTRDLRWGRCEETIGEDPYLVGSIGTAYVKGLQKSGIVATLKHFAGYSASKGGKNHSPSQISTRELFDVFLPPFEMAISEGNAQSVMPAYTALDGVPCSENRALLTDVLRKDMGFDGTVVSDYFAIIQLAVNQHTASDPTEAARLAFMAGMDVELPGIKCFDKNFEHLIESGDVPMEMVDAAVGRVLRQKIEYGLMDEDWEPDPPVLHADMSVQKSVDLDPPENRALARHVAEESVILLKNDGILPLDADSPKRIAIIGPAANDYRPFLGCYSFEMHVRANHPECEPGIRIPTVLDRIRDEFPLANISYAQGTSILAHNEGAYPDEKERINEAAALAASSDVAIVVVGDIAGLFGAGTTGEGSDDSDLHLAGHQQELVQAVEATETPVVLVLLTGKPRVLSEIEPGASAILQGFYLGEEGAEAVAKVLSGAVNPSGKLPVSVPLVSGLQPSTYWVAPIERNEHVTDVDSSALFPFGFGLSYTSWALSDVCWGATSMKTDGSIDVEVTLTNTGKHAGAQVLQLYVEDDITSVVRPIKFLAGYCKLQLDPGASKRIHCHLSSDVLSFVGKDYRRIVEPGTIQLVLGFDSEEVLAQQTVEVTGSVREVGSKRDFAAEITALA</sequence>
<evidence type="ECO:0000313" key="6">
    <source>
        <dbReference type="EMBL" id="PKV09935.1"/>
    </source>
</evidence>
<dbReference type="SMART" id="SM01217">
    <property type="entry name" value="Fn3_like"/>
    <property type="match status" value="1"/>
</dbReference>
<dbReference type="InterPro" id="IPR002772">
    <property type="entry name" value="Glyco_hydro_3_C"/>
</dbReference>
<comment type="similarity">
    <text evidence="1 4">Belongs to the glycosyl hydrolase 3 family.</text>
</comment>
<gene>
    <name evidence="6" type="ORF">CQR44_0487</name>
</gene>
<keyword evidence="3" id="KW-0119">Carbohydrate metabolism</keyword>
<dbReference type="SUPFAM" id="SSF51445">
    <property type="entry name" value="(Trans)glycosidases"/>
    <property type="match status" value="1"/>
</dbReference>
<evidence type="ECO:0000259" key="5">
    <source>
        <dbReference type="SMART" id="SM01217"/>
    </source>
</evidence>
<accession>A0A2N3RBR6</accession>
<dbReference type="InterPro" id="IPR019800">
    <property type="entry name" value="Glyco_hydro_3_AS"/>
</dbReference>
<dbReference type="PANTHER" id="PTHR42715:SF10">
    <property type="entry name" value="BETA-GLUCOSIDASE"/>
    <property type="match status" value="1"/>
</dbReference>
<reference evidence="6 7" key="1">
    <citation type="submission" date="2017-10" db="EMBL/GenBank/DDBJ databases">
        <title>Bifidobacterium genomics.</title>
        <authorList>
            <person name="Lugli G.A."/>
            <person name="Milani C."/>
            <person name="Mancabelli L."/>
        </authorList>
    </citation>
    <scope>NUCLEOTIDE SEQUENCE [LARGE SCALE GENOMIC DNA]</scope>
    <source>
        <strain evidence="6 7">1460B</strain>
    </source>
</reference>
<comment type="caution">
    <text evidence="6">The sequence shown here is derived from an EMBL/GenBank/DDBJ whole genome shotgun (WGS) entry which is preliminary data.</text>
</comment>
<organism evidence="6 7">
    <name type="scientific">Bifidobacterium asteroides</name>
    <dbReference type="NCBI Taxonomy" id="1684"/>
    <lineage>
        <taxon>Bacteria</taxon>
        <taxon>Bacillati</taxon>
        <taxon>Actinomycetota</taxon>
        <taxon>Actinomycetes</taxon>
        <taxon>Bifidobacteriales</taxon>
        <taxon>Bifidobacteriaceae</taxon>
        <taxon>Bifidobacterium</taxon>
    </lineage>
</organism>
<keyword evidence="4" id="KW-0326">Glycosidase</keyword>
<proteinExistence type="inferred from homology"/>
<dbReference type="SUPFAM" id="SSF52279">
    <property type="entry name" value="Beta-D-glucan exohydrolase, C-terminal domain"/>
    <property type="match status" value="1"/>
</dbReference>
<evidence type="ECO:0000256" key="1">
    <source>
        <dbReference type="ARBA" id="ARBA00005336"/>
    </source>
</evidence>
<dbReference type="AlphaFoldDB" id="A0A2N3RBR6"/>
<protein>
    <submittedName>
        <fullName evidence="6">Beta-glucosidase</fullName>
    </submittedName>
</protein>
<evidence type="ECO:0000256" key="4">
    <source>
        <dbReference type="RuleBase" id="RU361161"/>
    </source>
</evidence>
<dbReference type="InterPro" id="IPR050288">
    <property type="entry name" value="Cellulose_deg_GH3"/>
</dbReference>
<dbReference type="GO" id="GO:0008422">
    <property type="term" value="F:beta-glucosidase activity"/>
    <property type="evidence" value="ECO:0007669"/>
    <property type="project" value="TreeGrafter"/>
</dbReference>
<evidence type="ECO:0000256" key="2">
    <source>
        <dbReference type="ARBA" id="ARBA00022801"/>
    </source>
</evidence>
<evidence type="ECO:0000313" key="7">
    <source>
        <dbReference type="Proteomes" id="UP000233731"/>
    </source>
</evidence>
<dbReference type="Gene3D" id="3.20.20.300">
    <property type="entry name" value="Glycoside hydrolase, family 3, N-terminal domain"/>
    <property type="match status" value="1"/>
</dbReference>
<dbReference type="InterPro" id="IPR001764">
    <property type="entry name" value="Glyco_hydro_3_N"/>
</dbReference>
<dbReference type="InterPro" id="IPR017853">
    <property type="entry name" value="GH"/>
</dbReference>
<dbReference type="RefSeq" id="WP_101432265.1">
    <property type="nucleotide sequence ID" value="NZ_PCHJ01000012.1"/>
</dbReference>
<dbReference type="Pfam" id="PF14310">
    <property type="entry name" value="Fn3-like"/>
    <property type="match status" value="1"/>
</dbReference>
<dbReference type="PRINTS" id="PR00133">
    <property type="entry name" value="GLHYDRLASE3"/>
</dbReference>
<keyword evidence="2 4" id="KW-0378">Hydrolase</keyword>
<feature type="domain" description="Fibronectin type III-like" evidence="5">
    <location>
        <begin position="700"/>
        <end position="769"/>
    </location>
</feature>
<dbReference type="GO" id="GO:0009251">
    <property type="term" value="P:glucan catabolic process"/>
    <property type="evidence" value="ECO:0007669"/>
    <property type="project" value="TreeGrafter"/>
</dbReference>
<dbReference type="InterPro" id="IPR036962">
    <property type="entry name" value="Glyco_hydro_3_N_sf"/>
</dbReference>
<dbReference type="InterPro" id="IPR026891">
    <property type="entry name" value="Fn3-like"/>
</dbReference>
<evidence type="ECO:0000256" key="3">
    <source>
        <dbReference type="ARBA" id="ARBA00023277"/>
    </source>
</evidence>
<dbReference type="Pfam" id="PF00933">
    <property type="entry name" value="Glyco_hydro_3"/>
    <property type="match status" value="1"/>
</dbReference>
<dbReference type="InterPro" id="IPR036881">
    <property type="entry name" value="Glyco_hydro_3_C_sf"/>
</dbReference>
<dbReference type="PANTHER" id="PTHR42715">
    <property type="entry name" value="BETA-GLUCOSIDASE"/>
    <property type="match status" value="1"/>
</dbReference>
<dbReference type="InterPro" id="IPR013783">
    <property type="entry name" value="Ig-like_fold"/>
</dbReference>
<dbReference type="Gene3D" id="3.40.50.1700">
    <property type="entry name" value="Glycoside hydrolase family 3 C-terminal domain"/>
    <property type="match status" value="1"/>
</dbReference>